<sequence>MKEFIKNRNTDVLYILQNLIVRYTKGKSSSIKEDTAVRILNSIYYAINAYIKGSSNSSKGFSLMVQDDIVKIYEGGTEILKKSVLESKELYREVKENKLHIPNEVYNYMIDTVLPYFFESYDIIFAAQDITCTMDYPLVFDDMNIKGIYYIKQYLEKLKIETEFCNFFTQAAIRKLLRDYGKKYKINIIKAPINVFEILINQSVFLVLLESSKEKLTISMDEFKRINERFLGKSKEEICLIVNRTFSKIISKFNIKNLKLIGYIKKYENSFKTRFLIACSSGNLYNMVVIDKEDNEENYVAFKKGRKMDDYAFSCVVDEVTKCENVKDKLEIISENVHSLEDYMDILNLECLFGDEYKEAFQSLDDMSLAVLGKNVFYDDLRCNSFKLTYGKLLLYKDTLEYEWQNYYIEFLLELKEERIKVIEKTIMDIDLGEEL</sequence>
<dbReference type="Proteomes" id="UP000077407">
    <property type="component" value="Unassembled WGS sequence"/>
</dbReference>
<evidence type="ECO:0000313" key="2">
    <source>
        <dbReference type="Proteomes" id="UP000077407"/>
    </source>
</evidence>
<protein>
    <submittedName>
        <fullName evidence="1">Uncharacterized protein</fullName>
    </submittedName>
</protein>
<dbReference type="InterPro" id="IPR045751">
    <property type="entry name" value="DUF6179"/>
</dbReference>
<organism evidence="1 2">
    <name type="scientific">Clostridium ljungdahlii</name>
    <dbReference type="NCBI Taxonomy" id="1538"/>
    <lineage>
        <taxon>Bacteria</taxon>
        <taxon>Bacillati</taxon>
        <taxon>Bacillota</taxon>
        <taxon>Clostridia</taxon>
        <taxon>Eubacteriales</taxon>
        <taxon>Clostridiaceae</taxon>
        <taxon>Clostridium</taxon>
    </lineage>
</organism>
<gene>
    <name evidence="1" type="ORF">WY13_01135</name>
</gene>
<dbReference type="AlphaFoldDB" id="A0A162L2J5"/>
<name>A0A162L2J5_9CLOT</name>
<comment type="caution">
    <text evidence="1">The sequence shown here is derived from an EMBL/GenBank/DDBJ whole genome shotgun (WGS) entry which is preliminary data.</text>
</comment>
<evidence type="ECO:0000313" key="1">
    <source>
        <dbReference type="EMBL" id="OAA90232.1"/>
    </source>
</evidence>
<proteinExistence type="predicted"/>
<reference evidence="1 2" key="1">
    <citation type="journal article" date="2015" name="Biotechnol. Bioeng.">
        <title>Genome sequence and phenotypic characterization of Caulobacter segnis.</title>
        <authorList>
            <person name="Patel S."/>
            <person name="Fletcher B."/>
            <person name="Scott D.C."/>
            <person name="Ely B."/>
        </authorList>
    </citation>
    <scope>NUCLEOTIDE SEQUENCE [LARGE SCALE GENOMIC DNA]</scope>
    <source>
        <strain evidence="1 2">ERI-2</strain>
    </source>
</reference>
<dbReference type="OrthoDB" id="3173587at2"/>
<dbReference type="EMBL" id="LITT01000011">
    <property type="protein sequence ID" value="OAA90232.1"/>
    <property type="molecule type" value="Genomic_DNA"/>
</dbReference>
<accession>A0A162L2J5</accession>
<dbReference type="PATRIC" id="fig|1538.10.peg.33"/>
<dbReference type="RefSeq" id="WP_063554701.1">
    <property type="nucleotide sequence ID" value="NZ_LITT01000011.1"/>
</dbReference>
<dbReference type="Pfam" id="PF19677">
    <property type="entry name" value="DUF6179"/>
    <property type="match status" value="1"/>
</dbReference>